<reference evidence="14" key="1">
    <citation type="journal article" date="2022" name="Front. Genet.">
        <title>Chromosome-Scale Assembly of the Dendrobium nobile Genome Provides Insights Into the Molecular Mechanism of the Biosynthesis of the Medicinal Active Ingredient of Dendrobium.</title>
        <authorList>
            <person name="Xu Q."/>
            <person name="Niu S.-C."/>
            <person name="Li K.-L."/>
            <person name="Zheng P.-J."/>
            <person name="Zhang X.-J."/>
            <person name="Jia Y."/>
            <person name="Liu Y."/>
            <person name="Niu Y.-X."/>
            <person name="Yu L.-H."/>
            <person name="Chen D.-F."/>
            <person name="Zhang G.-Q."/>
        </authorList>
    </citation>
    <scope>NUCLEOTIDE SEQUENCE</scope>
    <source>
        <tissue evidence="14">Leaf</tissue>
    </source>
</reference>
<dbReference type="PROSITE" id="PS50011">
    <property type="entry name" value="PROTEIN_KINASE_DOM"/>
    <property type="match status" value="1"/>
</dbReference>
<evidence type="ECO:0000256" key="8">
    <source>
        <dbReference type="ARBA" id="ARBA00022989"/>
    </source>
</evidence>
<dbReference type="Pfam" id="PF00069">
    <property type="entry name" value="Pkinase"/>
    <property type="match status" value="1"/>
</dbReference>
<keyword evidence="3" id="KW-0723">Serine/threonine-protein kinase</keyword>
<dbReference type="OrthoDB" id="339325at2759"/>
<comment type="subcellular location">
    <subcellularLocation>
        <location evidence="1">Cell membrane</location>
        <topology evidence="1">Single-pass membrane protein</topology>
    </subcellularLocation>
</comment>
<keyword evidence="8 12" id="KW-1133">Transmembrane helix</keyword>
<evidence type="ECO:0000256" key="10">
    <source>
        <dbReference type="ARBA" id="ARBA00047899"/>
    </source>
</evidence>
<protein>
    <recommendedName>
        <fullName evidence="2">non-specific serine/threonine protein kinase</fullName>
        <ecNumber evidence="2">2.7.11.1</ecNumber>
    </recommendedName>
</protein>
<dbReference type="CDD" id="cd14066">
    <property type="entry name" value="STKc_IRAK"/>
    <property type="match status" value="1"/>
</dbReference>
<feature type="domain" description="Protein kinase" evidence="13">
    <location>
        <begin position="86"/>
        <end position="361"/>
    </location>
</feature>
<dbReference type="SUPFAM" id="SSF56112">
    <property type="entry name" value="Protein kinase-like (PK-like)"/>
    <property type="match status" value="1"/>
</dbReference>
<dbReference type="AlphaFoldDB" id="A0A8T3BV52"/>
<comment type="caution">
    <text evidence="14">The sequence shown here is derived from an EMBL/GenBank/DDBJ whole genome shotgun (WGS) entry which is preliminary data.</text>
</comment>
<dbReference type="GO" id="GO:0004674">
    <property type="term" value="F:protein serine/threonine kinase activity"/>
    <property type="evidence" value="ECO:0007669"/>
    <property type="project" value="UniProtKB-KW"/>
</dbReference>
<evidence type="ECO:0000256" key="12">
    <source>
        <dbReference type="SAM" id="Phobius"/>
    </source>
</evidence>
<evidence type="ECO:0000259" key="13">
    <source>
        <dbReference type="PROSITE" id="PS50011"/>
    </source>
</evidence>
<evidence type="ECO:0000256" key="9">
    <source>
        <dbReference type="ARBA" id="ARBA00023136"/>
    </source>
</evidence>
<evidence type="ECO:0000256" key="4">
    <source>
        <dbReference type="ARBA" id="ARBA00022679"/>
    </source>
</evidence>
<dbReference type="InterPro" id="IPR008271">
    <property type="entry name" value="Ser/Thr_kinase_AS"/>
</dbReference>
<proteinExistence type="predicted"/>
<evidence type="ECO:0000256" key="1">
    <source>
        <dbReference type="ARBA" id="ARBA00004162"/>
    </source>
</evidence>
<dbReference type="SMART" id="SM00220">
    <property type="entry name" value="S_TKc"/>
    <property type="match status" value="1"/>
</dbReference>
<comment type="catalytic activity">
    <reaction evidence="11">
        <text>L-seryl-[protein] + ATP = O-phospho-L-seryl-[protein] + ADP + H(+)</text>
        <dbReference type="Rhea" id="RHEA:17989"/>
        <dbReference type="Rhea" id="RHEA-COMP:9863"/>
        <dbReference type="Rhea" id="RHEA-COMP:11604"/>
        <dbReference type="ChEBI" id="CHEBI:15378"/>
        <dbReference type="ChEBI" id="CHEBI:29999"/>
        <dbReference type="ChEBI" id="CHEBI:30616"/>
        <dbReference type="ChEBI" id="CHEBI:83421"/>
        <dbReference type="ChEBI" id="CHEBI:456216"/>
        <dbReference type="EC" id="2.7.11.1"/>
    </reaction>
</comment>
<keyword evidence="9 12" id="KW-0472">Membrane</keyword>
<evidence type="ECO:0000256" key="11">
    <source>
        <dbReference type="ARBA" id="ARBA00048679"/>
    </source>
</evidence>
<evidence type="ECO:0000256" key="2">
    <source>
        <dbReference type="ARBA" id="ARBA00012513"/>
    </source>
</evidence>
<evidence type="ECO:0000256" key="5">
    <source>
        <dbReference type="ARBA" id="ARBA00022692"/>
    </source>
</evidence>
<evidence type="ECO:0000313" key="14">
    <source>
        <dbReference type="EMBL" id="KAI0520340.1"/>
    </source>
</evidence>
<accession>A0A8T3BV52</accession>
<feature type="transmembrane region" description="Helical" evidence="12">
    <location>
        <begin position="6"/>
        <end position="26"/>
    </location>
</feature>
<dbReference type="PANTHER" id="PTHR47982">
    <property type="entry name" value="PROLINE-RICH RECEPTOR-LIKE PROTEIN KINASE PERK4"/>
    <property type="match status" value="1"/>
</dbReference>
<dbReference type="PANTHER" id="PTHR47982:SF11">
    <property type="entry name" value="PROTEIN KINASE DOMAIN-CONTAINING PROTEIN"/>
    <property type="match status" value="1"/>
</dbReference>
<evidence type="ECO:0000256" key="3">
    <source>
        <dbReference type="ARBA" id="ARBA00022527"/>
    </source>
</evidence>
<dbReference type="SMR" id="A0A8T3BV52"/>
<dbReference type="Proteomes" id="UP000829196">
    <property type="component" value="Unassembled WGS sequence"/>
</dbReference>
<keyword evidence="3" id="KW-0418">Kinase</keyword>
<sequence length="376" mass="41167">MDLAIAIALALAAASFLPYLACILLLRRRRMLCFEAEDIELGVDAARVADGPELELDGLPPVQKDDIFAPSPRRFTWTEVETATANFTSDVIGKGGFSTVYFARLNDSIAASIKLHHSSERLHHAFRLELDILLRVHHPHIVRLLGYCDEQDDQGVLIFEFIPNGNLHDKLHSGACAGDVLPWARRTSIAYRLAQALEYLHDGCEFQIIHGDIKSSNILLDTDLNPKLCDFGCARMGFSATVRPPAVMTGSPGYVDPHYIRTGMVSKKSDVYSFGVLLLVLITGAEAFDEGTERLLTTVAGEMLREATNGEVAEIVDRYLVGEYDKGEVAVMAAISAVCIGENPSLRPSMADIVRIIEEKVPSAISTVDCKALVKV</sequence>
<evidence type="ECO:0000256" key="6">
    <source>
        <dbReference type="ARBA" id="ARBA00022741"/>
    </source>
</evidence>
<dbReference type="Gene3D" id="1.10.510.10">
    <property type="entry name" value="Transferase(Phosphotransferase) domain 1"/>
    <property type="match status" value="1"/>
</dbReference>
<dbReference type="GO" id="GO:0005524">
    <property type="term" value="F:ATP binding"/>
    <property type="evidence" value="ECO:0007669"/>
    <property type="project" value="UniProtKB-KW"/>
</dbReference>
<keyword evidence="7" id="KW-0067">ATP-binding</keyword>
<comment type="catalytic activity">
    <reaction evidence="10">
        <text>L-threonyl-[protein] + ATP = O-phospho-L-threonyl-[protein] + ADP + H(+)</text>
        <dbReference type="Rhea" id="RHEA:46608"/>
        <dbReference type="Rhea" id="RHEA-COMP:11060"/>
        <dbReference type="Rhea" id="RHEA-COMP:11605"/>
        <dbReference type="ChEBI" id="CHEBI:15378"/>
        <dbReference type="ChEBI" id="CHEBI:30013"/>
        <dbReference type="ChEBI" id="CHEBI:30616"/>
        <dbReference type="ChEBI" id="CHEBI:61977"/>
        <dbReference type="ChEBI" id="CHEBI:456216"/>
        <dbReference type="EC" id="2.7.11.1"/>
    </reaction>
</comment>
<organism evidence="14 15">
    <name type="scientific">Dendrobium nobile</name>
    <name type="common">Orchid</name>
    <dbReference type="NCBI Taxonomy" id="94219"/>
    <lineage>
        <taxon>Eukaryota</taxon>
        <taxon>Viridiplantae</taxon>
        <taxon>Streptophyta</taxon>
        <taxon>Embryophyta</taxon>
        <taxon>Tracheophyta</taxon>
        <taxon>Spermatophyta</taxon>
        <taxon>Magnoliopsida</taxon>
        <taxon>Liliopsida</taxon>
        <taxon>Asparagales</taxon>
        <taxon>Orchidaceae</taxon>
        <taxon>Epidendroideae</taxon>
        <taxon>Malaxideae</taxon>
        <taxon>Dendrobiinae</taxon>
        <taxon>Dendrobium</taxon>
    </lineage>
</organism>
<keyword evidence="6" id="KW-0547">Nucleotide-binding</keyword>
<dbReference type="GO" id="GO:0005886">
    <property type="term" value="C:plasma membrane"/>
    <property type="evidence" value="ECO:0007669"/>
    <property type="project" value="UniProtKB-SubCell"/>
</dbReference>
<evidence type="ECO:0000313" key="15">
    <source>
        <dbReference type="Proteomes" id="UP000829196"/>
    </source>
</evidence>
<dbReference type="InterPro" id="IPR047117">
    <property type="entry name" value="PERK1-13-like"/>
</dbReference>
<evidence type="ECO:0000256" key="7">
    <source>
        <dbReference type="ARBA" id="ARBA00022840"/>
    </source>
</evidence>
<gene>
    <name evidence="14" type="ORF">KFK09_007812</name>
</gene>
<dbReference type="EMBL" id="JAGYWB010000006">
    <property type="protein sequence ID" value="KAI0520340.1"/>
    <property type="molecule type" value="Genomic_DNA"/>
</dbReference>
<dbReference type="InterPro" id="IPR011009">
    <property type="entry name" value="Kinase-like_dom_sf"/>
</dbReference>
<dbReference type="InterPro" id="IPR000719">
    <property type="entry name" value="Prot_kinase_dom"/>
</dbReference>
<keyword evidence="15" id="KW-1185">Reference proteome</keyword>
<keyword evidence="4" id="KW-0808">Transferase</keyword>
<feature type="transmembrane region" description="Helical" evidence="12">
    <location>
        <begin position="271"/>
        <end position="288"/>
    </location>
</feature>
<dbReference type="Gene3D" id="3.30.200.20">
    <property type="entry name" value="Phosphorylase Kinase, domain 1"/>
    <property type="match status" value="1"/>
</dbReference>
<keyword evidence="5 12" id="KW-0812">Transmembrane</keyword>
<name>A0A8T3BV52_DENNO</name>
<dbReference type="EC" id="2.7.11.1" evidence="2"/>
<dbReference type="PROSITE" id="PS00108">
    <property type="entry name" value="PROTEIN_KINASE_ST"/>
    <property type="match status" value="1"/>
</dbReference>